<reference evidence="13 14" key="1">
    <citation type="submission" date="2023-11" db="EMBL/GenBank/DDBJ databases">
        <title>Halocaridina rubra genome assembly.</title>
        <authorList>
            <person name="Smith C."/>
        </authorList>
    </citation>
    <scope>NUCLEOTIDE SEQUENCE [LARGE SCALE GENOMIC DNA]</scope>
    <source>
        <strain evidence="13">EP-1</strain>
        <tissue evidence="13">Whole</tissue>
    </source>
</reference>
<evidence type="ECO:0000256" key="5">
    <source>
        <dbReference type="ARBA" id="ARBA00022989"/>
    </source>
</evidence>
<keyword evidence="3" id="KW-1003">Cell membrane</keyword>
<keyword evidence="11" id="KW-0407">Ion channel</keyword>
<evidence type="ECO:0000259" key="12">
    <source>
        <dbReference type="Pfam" id="PF10613"/>
    </source>
</evidence>
<gene>
    <name evidence="13" type="ORF">SK128_017723</name>
</gene>
<dbReference type="Gene3D" id="3.40.190.10">
    <property type="entry name" value="Periplasmic binding protein-like II"/>
    <property type="match status" value="1"/>
</dbReference>
<keyword evidence="9" id="KW-0325">Glycoprotein</keyword>
<keyword evidence="14" id="KW-1185">Reference proteome</keyword>
<dbReference type="InterPro" id="IPR052192">
    <property type="entry name" value="Insect_Ionotropic_Sensory_Rcpt"/>
</dbReference>
<accession>A0AAN8X3I1</accession>
<keyword evidence="2" id="KW-0813">Transport</keyword>
<dbReference type="InterPro" id="IPR019594">
    <property type="entry name" value="Glu/Gly-bd"/>
</dbReference>
<keyword evidence="4" id="KW-0812">Transmembrane</keyword>
<evidence type="ECO:0000256" key="8">
    <source>
        <dbReference type="ARBA" id="ARBA00023170"/>
    </source>
</evidence>
<evidence type="ECO:0000256" key="1">
    <source>
        <dbReference type="ARBA" id="ARBA00004651"/>
    </source>
</evidence>
<sequence length="220" mass="25452">MRNNKVEDSRIAIVVCSTVHTKSLFKKIHARYLESASVQWYVFTTNDTITYSMDYIREGTQCGWWMWNNTSVFTNISKIPLNRPETDRDFKGRELTVTITDNGPRWDLQYLNDGRIIPVSGIDYNFLKTVGEKLNFTIRVKLTPDGQWGNLHEDGTVTGMIGVVHRHEAHMAMNEITINEDRERVIDFAYPYYTESIVMISPAPAKKQKFYAVVTPFTVK</sequence>
<evidence type="ECO:0000256" key="7">
    <source>
        <dbReference type="ARBA" id="ARBA00023136"/>
    </source>
</evidence>
<dbReference type="EMBL" id="JAXCGZ010012388">
    <property type="protein sequence ID" value="KAK7073608.1"/>
    <property type="molecule type" value="Genomic_DNA"/>
</dbReference>
<dbReference type="SUPFAM" id="SSF53850">
    <property type="entry name" value="Periplasmic binding protein-like II"/>
    <property type="match status" value="1"/>
</dbReference>
<dbReference type="AlphaFoldDB" id="A0AAN8X3I1"/>
<dbReference type="GO" id="GO:0015276">
    <property type="term" value="F:ligand-gated monoatomic ion channel activity"/>
    <property type="evidence" value="ECO:0007669"/>
    <property type="project" value="InterPro"/>
</dbReference>
<dbReference type="GO" id="GO:0005886">
    <property type="term" value="C:plasma membrane"/>
    <property type="evidence" value="ECO:0007669"/>
    <property type="project" value="UniProtKB-SubCell"/>
</dbReference>
<evidence type="ECO:0000256" key="6">
    <source>
        <dbReference type="ARBA" id="ARBA00023065"/>
    </source>
</evidence>
<evidence type="ECO:0000256" key="3">
    <source>
        <dbReference type="ARBA" id="ARBA00022475"/>
    </source>
</evidence>
<organism evidence="13 14">
    <name type="scientific">Halocaridina rubra</name>
    <name type="common">Hawaiian red shrimp</name>
    <dbReference type="NCBI Taxonomy" id="373956"/>
    <lineage>
        <taxon>Eukaryota</taxon>
        <taxon>Metazoa</taxon>
        <taxon>Ecdysozoa</taxon>
        <taxon>Arthropoda</taxon>
        <taxon>Crustacea</taxon>
        <taxon>Multicrustacea</taxon>
        <taxon>Malacostraca</taxon>
        <taxon>Eumalacostraca</taxon>
        <taxon>Eucarida</taxon>
        <taxon>Decapoda</taxon>
        <taxon>Pleocyemata</taxon>
        <taxon>Caridea</taxon>
        <taxon>Atyoidea</taxon>
        <taxon>Atyidae</taxon>
        <taxon>Halocaridina</taxon>
    </lineage>
</organism>
<keyword evidence="8" id="KW-0675">Receptor</keyword>
<comment type="subcellular location">
    <subcellularLocation>
        <location evidence="1">Cell membrane</location>
        <topology evidence="1">Multi-pass membrane protein</topology>
    </subcellularLocation>
</comment>
<proteinExistence type="predicted"/>
<keyword evidence="5" id="KW-1133">Transmembrane helix</keyword>
<evidence type="ECO:0000256" key="10">
    <source>
        <dbReference type="ARBA" id="ARBA00023286"/>
    </source>
</evidence>
<evidence type="ECO:0000313" key="13">
    <source>
        <dbReference type="EMBL" id="KAK7073608.1"/>
    </source>
</evidence>
<dbReference type="PANTHER" id="PTHR42643">
    <property type="entry name" value="IONOTROPIC RECEPTOR 20A-RELATED"/>
    <property type="match status" value="1"/>
</dbReference>
<protein>
    <recommendedName>
        <fullName evidence="12">Ionotropic glutamate receptor L-glutamate and glycine-binding domain-containing protein</fullName>
    </recommendedName>
</protein>
<evidence type="ECO:0000256" key="2">
    <source>
        <dbReference type="ARBA" id="ARBA00022448"/>
    </source>
</evidence>
<evidence type="ECO:0000256" key="9">
    <source>
        <dbReference type="ARBA" id="ARBA00023180"/>
    </source>
</evidence>
<evidence type="ECO:0000256" key="4">
    <source>
        <dbReference type="ARBA" id="ARBA00022692"/>
    </source>
</evidence>
<feature type="domain" description="Ionotropic glutamate receptor L-glutamate and glycine-binding" evidence="12">
    <location>
        <begin position="119"/>
        <end position="202"/>
    </location>
</feature>
<comment type="caution">
    <text evidence="13">The sequence shown here is derived from an EMBL/GenBank/DDBJ whole genome shotgun (WGS) entry which is preliminary data.</text>
</comment>
<keyword evidence="6" id="KW-0406">Ion transport</keyword>
<evidence type="ECO:0000313" key="14">
    <source>
        <dbReference type="Proteomes" id="UP001381693"/>
    </source>
</evidence>
<dbReference type="PANTHER" id="PTHR42643:SF24">
    <property type="entry name" value="IONOTROPIC RECEPTOR 60A"/>
    <property type="match status" value="1"/>
</dbReference>
<feature type="non-terminal residue" evidence="13">
    <location>
        <position position="220"/>
    </location>
</feature>
<name>A0AAN8X3I1_HALRR</name>
<dbReference type="Pfam" id="PF10613">
    <property type="entry name" value="Lig_chan-Glu_bd"/>
    <property type="match status" value="1"/>
</dbReference>
<keyword evidence="10" id="KW-1071">Ligand-gated ion channel</keyword>
<evidence type="ECO:0000256" key="11">
    <source>
        <dbReference type="ARBA" id="ARBA00023303"/>
    </source>
</evidence>
<dbReference type="Proteomes" id="UP001381693">
    <property type="component" value="Unassembled WGS sequence"/>
</dbReference>
<keyword evidence="7" id="KW-0472">Membrane</keyword>